<protein>
    <recommendedName>
        <fullName evidence="4">Exonuclease domain-containing protein</fullName>
    </recommendedName>
</protein>
<keyword evidence="3" id="KW-0269">Exonuclease</keyword>
<gene>
    <name evidence="5" type="ORF">KQX54_010658</name>
</gene>
<dbReference type="InterPro" id="IPR036397">
    <property type="entry name" value="RNaseH_sf"/>
</dbReference>
<dbReference type="PANTHER" id="PTHR30231">
    <property type="entry name" value="DNA POLYMERASE III SUBUNIT EPSILON"/>
    <property type="match status" value="1"/>
</dbReference>
<dbReference type="InterPro" id="IPR012337">
    <property type="entry name" value="RNaseH-like_sf"/>
</dbReference>
<dbReference type="PANTHER" id="PTHR30231:SF4">
    <property type="entry name" value="PROTEIN NEN2"/>
    <property type="match status" value="1"/>
</dbReference>
<dbReference type="GO" id="GO:0008408">
    <property type="term" value="F:3'-5' exonuclease activity"/>
    <property type="evidence" value="ECO:0007669"/>
    <property type="project" value="TreeGrafter"/>
</dbReference>
<organism evidence="5 6">
    <name type="scientific">Cotesia glomerata</name>
    <name type="common">Lepidopteran parasitic wasp</name>
    <name type="synonym">Apanteles glomeratus</name>
    <dbReference type="NCBI Taxonomy" id="32391"/>
    <lineage>
        <taxon>Eukaryota</taxon>
        <taxon>Metazoa</taxon>
        <taxon>Ecdysozoa</taxon>
        <taxon>Arthropoda</taxon>
        <taxon>Hexapoda</taxon>
        <taxon>Insecta</taxon>
        <taxon>Pterygota</taxon>
        <taxon>Neoptera</taxon>
        <taxon>Endopterygota</taxon>
        <taxon>Hymenoptera</taxon>
        <taxon>Apocrita</taxon>
        <taxon>Ichneumonoidea</taxon>
        <taxon>Braconidae</taxon>
        <taxon>Microgastrinae</taxon>
        <taxon>Cotesia</taxon>
    </lineage>
</organism>
<proteinExistence type="predicted"/>
<sequence length="383" mass="43083">MAHKSPKNICYSLSKSSSFRLASSVCTKNDGESSILEIRKNLGLSSGLNTDFYAKQADLKRTIRSDDAKLPEAKKRRISSAQAREKLKKTNEKVEGIQYQSNFGFSESVDTSHDIDDSQLESTQIKITSETCNLVYFDLETSGFCKNDEILQIAASCEGRKFSIYINPTKRIDDEASVHTGLKNIKGDLYFRGKKVLSVPIKDALESFLQFLNLSSKSCVLVAHNVSFDKSHLLRAILKCSVVQKFSKISGFSDSLPLFKKCFGVKKVSGEFKLSTLAAEHLNVTSQDQFHEAMTFLNHLTASKMIASAMQDLSPLKGVVYDHILKKIASEGIKYSDLLNKYQKEDTEKFKEYLKNPDNDKKARISKDKSVIDKLVKFFKEKL</sequence>
<evidence type="ECO:0000256" key="1">
    <source>
        <dbReference type="ARBA" id="ARBA00022722"/>
    </source>
</evidence>
<dbReference type="InterPro" id="IPR013520">
    <property type="entry name" value="Ribonucl_H"/>
</dbReference>
<keyword evidence="1" id="KW-0540">Nuclease</keyword>
<reference evidence="5 6" key="1">
    <citation type="journal article" date="2021" name="J. Hered.">
        <title>A chromosome-level genome assembly of the parasitoid wasp, Cotesia glomerata (Hymenoptera: Braconidae).</title>
        <authorList>
            <person name="Pinto B.J."/>
            <person name="Weis J.J."/>
            <person name="Gamble T."/>
            <person name="Ode P.J."/>
            <person name="Paul R."/>
            <person name="Zaspel J.M."/>
        </authorList>
    </citation>
    <scope>NUCLEOTIDE SEQUENCE [LARGE SCALE GENOMIC DNA]</scope>
    <source>
        <strain evidence="5">CgM1</strain>
    </source>
</reference>
<dbReference type="SUPFAM" id="SSF53098">
    <property type="entry name" value="Ribonuclease H-like"/>
    <property type="match status" value="1"/>
</dbReference>
<accession>A0AAV7I2Q5</accession>
<evidence type="ECO:0000256" key="2">
    <source>
        <dbReference type="ARBA" id="ARBA00022801"/>
    </source>
</evidence>
<comment type="caution">
    <text evidence="5">The sequence shown here is derived from an EMBL/GenBank/DDBJ whole genome shotgun (WGS) entry which is preliminary data.</text>
</comment>
<keyword evidence="2" id="KW-0378">Hydrolase</keyword>
<dbReference type="EMBL" id="JAHXZJ010002609">
    <property type="protein sequence ID" value="KAH0539979.1"/>
    <property type="molecule type" value="Genomic_DNA"/>
</dbReference>
<dbReference type="CDD" id="cd06127">
    <property type="entry name" value="DEDDh"/>
    <property type="match status" value="1"/>
</dbReference>
<evidence type="ECO:0000256" key="3">
    <source>
        <dbReference type="ARBA" id="ARBA00022839"/>
    </source>
</evidence>
<dbReference type="Proteomes" id="UP000826195">
    <property type="component" value="Unassembled WGS sequence"/>
</dbReference>
<keyword evidence="6" id="KW-1185">Reference proteome</keyword>
<evidence type="ECO:0000259" key="4">
    <source>
        <dbReference type="SMART" id="SM00479"/>
    </source>
</evidence>
<name>A0AAV7I2Q5_COTGL</name>
<dbReference type="SMART" id="SM00479">
    <property type="entry name" value="EXOIII"/>
    <property type="match status" value="1"/>
</dbReference>
<dbReference type="GO" id="GO:0003676">
    <property type="term" value="F:nucleic acid binding"/>
    <property type="evidence" value="ECO:0007669"/>
    <property type="project" value="InterPro"/>
</dbReference>
<dbReference type="AlphaFoldDB" id="A0AAV7I2Q5"/>
<evidence type="ECO:0000313" key="6">
    <source>
        <dbReference type="Proteomes" id="UP000826195"/>
    </source>
</evidence>
<dbReference type="Pfam" id="PF00929">
    <property type="entry name" value="RNase_T"/>
    <property type="match status" value="1"/>
</dbReference>
<dbReference type="Gene3D" id="3.30.420.10">
    <property type="entry name" value="Ribonuclease H-like superfamily/Ribonuclease H"/>
    <property type="match status" value="1"/>
</dbReference>
<feature type="domain" description="Exonuclease" evidence="4">
    <location>
        <begin position="133"/>
        <end position="311"/>
    </location>
</feature>
<evidence type="ECO:0000313" key="5">
    <source>
        <dbReference type="EMBL" id="KAH0539979.1"/>
    </source>
</evidence>